<evidence type="ECO:0000313" key="1">
    <source>
        <dbReference type="EMBL" id="KRG00460.1"/>
    </source>
</evidence>
<protein>
    <submittedName>
        <fullName evidence="1">Uncharacterized protein</fullName>
    </submittedName>
</protein>
<feature type="non-terminal residue" evidence="1">
    <location>
        <position position="29"/>
    </location>
</feature>
<evidence type="ECO:0000313" key="2">
    <source>
        <dbReference type="Proteomes" id="UP000007798"/>
    </source>
</evidence>
<dbReference type="InParanoid" id="A0A0Q9WWT3"/>
<dbReference type="AlphaFoldDB" id="A0A0Q9WWT3"/>
<reference evidence="1 2" key="1">
    <citation type="journal article" date="2007" name="Nature">
        <title>Evolution of genes and genomes on the Drosophila phylogeny.</title>
        <authorList>
            <consortium name="Drosophila 12 Genomes Consortium"/>
            <person name="Clark A.G."/>
            <person name="Eisen M.B."/>
            <person name="Smith D.R."/>
            <person name="Bergman C.M."/>
            <person name="Oliver B."/>
            <person name="Markow T.A."/>
            <person name="Kaufman T.C."/>
            <person name="Kellis M."/>
            <person name="Gelbart W."/>
            <person name="Iyer V.N."/>
            <person name="Pollard D.A."/>
            <person name="Sackton T.B."/>
            <person name="Larracuente A.M."/>
            <person name="Singh N.D."/>
            <person name="Abad J.P."/>
            <person name="Abt D.N."/>
            <person name="Adryan B."/>
            <person name="Aguade M."/>
            <person name="Akashi H."/>
            <person name="Anderson W.W."/>
            <person name="Aquadro C.F."/>
            <person name="Ardell D.H."/>
            <person name="Arguello R."/>
            <person name="Artieri C.G."/>
            <person name="Barbash D.A."/>
            <person name="Barker D."/>
            <person name="Barsanti P."/>
            <person name="Batterham P."/>
            <person name="Batzoglou S."/>
            <person name="Begun D."/>
            <person name="Bhutkar A."/>
            <person name="Blanco E."/>
            <person name="Bosak S.A."/>
            <person name="Bradley R.K."/>
            <person name="Brand A.D."/>
            <person name="Brent M.R."/>
            <person name="Brooks A.N."/>
            <person name="Brown R.H."/>
            <person name="Butlin R.K."/>
            <person name="Caggese C."/>
            <person name="Calvi B.R."/>
            <person name="Bernardo de Carvalho A."/>
            <person name="Caspi A."/>
            <person name="Castrezana S."/>
            <person name="Celniker S.E."/>
            <person name="Chang J.L."/>
            <person name="Chapple C."/>
            <person name="Chatterji S."/>
            <person name="Chinwalla A."/>
            <person name="Civetta A."/>
            <person name="Clifton S.W."/>
            <person name="Comeron J.M."/>
            <person name="Costello J.C."/>
            <person name="Coyne J.A."/>
            <person name="Daub J."/>
            <person name="David R.G."/>
            <person name="Delcher A.L."/>
            <person name="Delehaunty K."/>
            <person name="Do C.B."/>
            <person name="Ebling H."/>
            <person name="Edwards K."/>
            <person name="Eickbush T."/>
            <person name="Evans J.D."/>
            <person name="Filipski A."/>
            <person name="Findeiss S."/>
            <person name="Freyhult E."/>
            <person name="Fulton L."/>
            <person name="Fulton R."/>
            <person name="Garcia A.C."/>
            <person name="Gardiner A."/>
            <person name="Garfield D.A."/>
            <person name="Garvin B.E."/>
            <person name="Gibson G."/>
            <person name="Gilbert D."/>
            <person name="Gnerre S."/>
            <person name="Godfrey J."/>
            <person name="Good R."/>
            <person name="Gotea V."/>
            <person name="Gravely B."/>
            <person name="Greenberg A.J."/>
            <person name="Griffiths-Jones S."/>
            <person name="Gross S."/>
            <person name="Guigo R."/>
            <person name="Gustafson E.A."/>
            <person name="Haerty W."/>
            <person name="Hahn M.W."/>
            <person name="Halligan D.L."/>
            <person name="Halpern A.L."/>
            <person name="Halter G.M."/>
            <person name="Han M.V."/>
            <person name="Heger A."/>
            <person name="Hillier L."/>
            <person name="Hinrichs A.S."/>
            <person name="Holmes I."/>
            <person name="Hoskins R.A."/>
            <person name="Hubisz M.J."/>
            <person name="Hultmark D."/>
            <person name="Huntley M.A."/>
            <person name="Jaffe D.B."/>
            <person name="Jagadeeshan S."/>
            <person name="Jeck W.R."/>
            <person name="Johnson J."/>
            <person name="Jones C.D."/>
            <person name="Jordan W.C."/>
            <person name="Karpen G.H."/>
            <person name="Kataoka E."/>
            <person name="Keightley P.D."/>
            <person name="Kheradpour P."/>
            <person name="Kirkness E.F."/>
            <person name="Koerich L.B."/>
            <person name="Kristiansen K."/>
            <person name="Kudrna D."/>
            <person name="Kulathinal R.J."/>
            <person name="Kumar S."/>
            <person name="Kwok R."/>
            <person name="Lander E."/>
            <person name="Langley C.H."/>
            <person name="Lapoint R."/>
            <person name="Lazzaro B.P."/>
            <person name="Lee S.J."/>
            <person name="Levesque L."/>
            <person name="Li R."/>
            <person name="Lin C.F."/>
            <person name="Lin M.F."/>
            <person name="Lindblad-Toh K."/>
            <person name="Llopart A."/>
            <person name="Long M."/>
            <person name="Low L."/>
            <person name="Lozovsky E."/>
            <person name="Lu J."/>
            <person name="Luo M."/>
            <person name="Machado C.A."/>
            <person name="Makalowski W."/>
            <person name="Marzo M."/>
            <person name="Matsuda M."/>
            <person name="Matzkin L."/>
            <person name="McAllister B."/>
            <person name="McBride C.S."/>
            <person name="McKernan B."/>
            <person name="McKernan K."/>
            <person name="Mendez-Lago M."/>
            <person name="Minx P."/>
            <person name="Mollenhauer M.U."/>
            <person name="Montooth K."/>
            <person name="Mount S.M."/>
            <person name="Mu X."/>
            <person name="Myers E."/>
            <person name="Negre B."/>
            <person name="Newfeld S."/>
            <person name="Nielsen R."/>
            <person name="Noor M.A."/>
            <person name="O'Grady P."/>
            <person name="Pachter L."/>
            <person name="Papaceit M."/>
            <person name="Parisi M.J."/>
            <person name="Parisi M."/>
            <person name="Parts L."/>
            <person name="Pedersen J.S."/>
            <person name="Pesole G."/>
            <person name="Phillippy A.M."/>
            <person name="Ponting C.P."/>
            <person name="Pop M."/>
            <person name="Porcelli D."/>
            <person name="Powell J.R."/>
            <person name="Prohaska S."/>
            <person name="Pruitt K."/>
            <person name="Puig M."/>
            <person name="Quesneville H."/>
            <person name="Ram K.R."/>
            <person name="Rand D."/>
            <person name="Rasmussen M.D."/>
            <person name="Reed L.K."/>
            <person name="Reenan R."/>
            <person name="Reily A."/>
            <person name="Remington K.A."/>
            <person name="Rieger T.T."/>
            <person name="Ritchie M.G."/>
            <person name="Robin C."/>
            <person name="Rogers Y.H."/>
            <person name="Rohde C."/>
            <person name="Rozas J."/>
            <person name="Rubenfield M.J."/>
            <person name="Ruiz A."/>
            <person name="Russo S."/>
            <person name="Salzberg S.L."/>
            <person name="Sanchez-Gracia A."/>
            <person name="Saranga D.J."/>
            <person name="Sato H."/>
            <person name="Schaeffer S.W."/>
            <person name="Schatz M.C."/>
            <person name="Schlenke T."/>
            <person name="Schwartz R."/>
            <person name="Segarra C."/>
            <person name="Singh R.S."/>
            <person name="Sirot L."/>
            <person name="Sirota M."/>
            <person name="Sisneros N.B."/>
            <person name="Smith C.D."/>
            <person name="Smith T.F."/>
            <person name="Spieth J."/>
            <person name="Stage D.E."/>
            <person name="Stark A."/>
            <person name="Stephan W."/>
            <person name="Strausberg R.L."/>
            <person name="Strempel S."/>
            <person name="Sturgill D."/>
            <person name="Sutton G."/>
            <person name="Sutton G.G."/>
            <person name="Tao W."/>
            <person name="Teichmann S."/>
            <person name="Tobari Y.N."/>
            <person name="Tomimura Y."/>
            <person name="Tsolas J.M."/>
            <person name="Valente V.L."/>
            <person name="Venter E."/>
            <person name="Venter J.C."/>
            <person name="Vicario S."/>
            <person name="Vieira F.G."/>
            <person name="Vilella A.J."/>
            <person name="Villasante A."/>
            <person name="Walenz B."/>
            <person name="Wang J."/>
            <person name="Wasserman M."/>
            <person name="Watts T."/>
            <person name="Wilson D."/>
            <person name="Wilson R.K."/>
            <person name="Wing R.A."/>
            <person name="Wolfner M.F."/>
            <person name="Wong A."/>
            <person name="Wong G.K."/>
            <person name="Wu C.I."/>
            <person name="Wu G."/>
            <person name="Yamamoto D."/>
            <person name="Yang H.P."/>
            <person name="Yang S.P."/>
            <person name="Yorke J.A."/>
            <person name="Yoshida K."/>
            <person name="Zdobnov E."/>
            <person name="Zhang P."/>
            <person name="Zhang Y."/>
            <person name="Zimin A.V."/>
            <person name="Baldwin J."/>
            <person name="Abdouelleil A."/>
            <person name="Abdulkadir J."/>
            <person name="Abebe A."/>
            <person name="Abera B."/>
            <person name="Abreu J."/>
            <person name="Acer S.C."/>
            <person name="Aftuck L."/>
            <person name="Alexander A."/>
            <person name="An P."/>
            <person name="Anderson E."/>
            <person name="Anderson S."/>
            <person name="Arachi H."/>
            <person name="Azer M."/>
            <person name="Bachantsang P."/>
            <person name="Barry A."/>
            <person name="Bayul T."/>
            <person name="Berlin A."/>
            <person name="Bessette D."/>
            <person name="Bloom T."/>
            <person name="Blye J."/>
            <person name="Boguslavskiy L."/>
            <person name="Bonnet C."/>
            <person name="Boukhgalter B."/>
            <person name="Bourzgui I."/>
            <person name="Brown A."/>
            <person name="Cahill P."/>
            <person name="Channer S."/>
            <person name="Cheshatsang Y."/>
            <person name="Chuda L."/>
            <person name="Citroen M."/>
            <person name="Collymore A."/>
            <person name="Cooke P."/>
            <person name="Costello M."/>
            <person name="D'Aco K."/>
            <person name="Daza R."/>
            <person name="De Haan G."/>
            <person name="DeGray S."/>
            <person name="DeMaso C."/>
            <person name="Dhargay N."/>
            <person name="Dooley K."/>
            <person name="Dooley E."/>
            <person name="Doricent M."/>
            <person name="Dorje P."/>
            <person name="Dorjee K."/>
            <person name="Dupes A."/>
            <person name="Elong R."/>
            <person name="Falk J."/>
            <person name="Farina A."/>
            <person name="Faro S."/>
            <person name="Ferguson D."/>
            <person name="Fisher S."/>
            <person name="Foley C.D."/>
            <person name="Franke A."/>
            <person name="Friedrich D."/>
            <person name="Gadbois L."/>
            <person name="Gearin G."/>
            <person name="Gearin C.R."/>
            <person name="Giannoukos G."/>
            <person name="Goode T."/>
            <person name="Graham J."/>
            <person name="Grandbois E."/>
            <person name="Grewal S."/>
            <person name="Gyaltsen K."/>
            <person name="Hafez N."/>
            <person name="Hagos B."/>
            <person name="Hall J."/>
            <person name="Henson C."/>
            <person name="Hollinger A."/>
            <person name="Honan T."/>
            <person name="Huard M.D."/>
            <person name="Hughes L."/>
            <person name="Hurhula B."/>
            <person name="Husby M.E."/>
            <person name="Kamat A."/>
            <person name="Kanga B."/>
            <person name="Kashin S."/>
            <person name="Khazanovich D."/>
            <person name="Kisner P."/>
            <person name="Lance K."/>
            <person name="Lara M."/>
            <person name="Lee W."/>
            <person name="Lennon N."/>
            <person name="Letendre F."/>
            <person name="LeVine R."/>
            <person name="Lipovsky A."/>
            <person name="Liu X."/>
            <person name="Liu J."/>
            <person name="Liu S."/>
            <person name="Lokyitsang T."/>
            <person name="Lokyitsang Y."/>
            <person name="Lubonja R."/>
            <person name="Lui A."/>
            <person name="MacDonald P."/>
            <person name="Magnisalis V."/>
            <person name="Maru K."/>
            <person name="Matthews C."/>
            <person name="McCusker W."/>
            <person name="McDonough S."/>
            <person name="Mehta T."/>
            <person name="Meldrim J."/>
            <person name="Meneus L."/>
            <person name="Mihai O."/>
            <person name="Mihalev A."/>
            <person name="Mihova T."/>
            <person name="Mittelman R."/>
            <person name="Mlenga V."/>
            <person name="Montmayeur A."/>
            <person name="Mulrain L."/>
            <person name="Navidi A."/>
            <person name="Naylor J."/>
            <person name="Negash T."/>
            <person name="Nguyen T."/>
            <person name="Nguyen N."/>
            <person name="Nicol R."/>
            <person name="Norbu C."/>
            <person name="Norbu N."/>
            <person name="Novod N."/>
            <person name="O'Neill B."/>
            <person name="Osman S."/>
            <person name="Markiewicz E."/>
            <person name="Oyono O.L."/>
            <person name="Patti C."/>
            <person name="Phunkhang P."/>
            <person name="Pierre F."/>
            <person name="Priest M."/>
            <person name="Raghuraman S."/>
            <person name="Rege F."/>
            <person name="Reyes R."/>
            <person name="Rise C."/>
            <person name="Rogov P."/>
            <person name="Ross K."/>
            <person name="Ryan E."/>
            <person name="Settipalli S."/>
            <person name="Shea T."/>
            <person name="Sherpa N."/>
            <person name="Shi L."/>
            <person name="Shih D."/>
            <person name="Sparrow T."/>
            <person name="Spaulding J."/>
            <person name="Stalker J."/>
            <person name="Stange-Thomann N."/>
            <person name="Stavropoulos S."/>
            <person name="Stone C."/>
            <person name="Strader C."/>
            <person name="Tesfaye S."/>
            <person name="Thomson T."/>
            <person name="Thoulutsang Y."/>
            <person name="Thoulutsang D."/>
            <person name="Topham K."/>
            <person name="Topping I."/>
            <person name="Tsamla T."/>
            <person name="Vassiliev H."/>
            <person name="Vo A."/>
            <person name="Wangchuk T."/>
            <person name="Wangdi T."/>
            <person name="Weiand M."/>
            <person name="Wilkinson J."/>
            <person name="Wilson A."/>
            <person name="Yadav S."/>
            <person name="Young G."/>
            <person name="Yu Q."/>
            <person name="Zembek L."/>
            <person name="Zhong D."/>
            <person name="Zimmer A."/>
            <person name="Zwirko Z."/>
            <person name="Jaffe D.B."/>
            <person name="Alvarez P."/>
            <person name="Brockman W."/>
            <person name="Butler J."/>
            <person name="Chin C."/>
            <person name="Gnerre S."/>
            <person name="Grabherr M."/>
            <person name="Kleber M."/>
            <person name="Mauceli E."/>
            <person name="MacCallum I."/>
        </authorList>
    </citation>
    <scope>NUCLEOTIDE SEQUENCE [LARGE SCALE GENOMIC DNA]</scope>
    <source>
        <strain evidence="2">Tucson 14030-0811.24</strain>
    </source>
</reference>
<sequence length="29" mass="3531">MDHTTVIDQDIAVIYYDLYKIFNKLEKIQ</sequence>
<gene>
    <name evidence="1" type="primary">Dwil\GK27282</name>
    <name evidence="1" type="ORF">Dwil_GK27282</name>
</gene>
<keyword evidence="2" id="KW-1185">Reference proteome</keyword>
<proteinExistence type="predicted"/>
<accession>A0A0Q9WWT3</accession>
<name>A0A0Q9WWT3_DROWI</name>
<dbReference type="Proteomes" id="UP000007798">
    <property type="component" value="Unassembled WGS sequence"/>
</dbReference>
<organism evidence="1 2">
    <name type="scientific">Drosophila willistoni</name>
    <name type="common">Fruit fly</name>
    <dbReference type="NCBI Taxonomy" id="7260"/>
    <lineage>
        <taxon>Eukaryota</taxon>
        <taxon>Metazoa</taxon>
        <taxon>Ecdysozoa</taxon>
        <taxon>Arthropoda</taxon>
        <taxon>Hexapoda</taxon>
        <taxon>Insecta</taxon>
        <taxon>Pterygota</taxon>
        <taxon>Neoptera</taxon>
        <taxon>Endopterygota</taxon>
        <taxon>Diptera</taxon>
        <taxon>Brachycera</taxon>
        <taxon>Muscomorpha</taxon>
        <taxon>Ephydroidea</taxon>
        <taxon>Drosophilidae</taxon>
        <taxon>Drosophila</taxon>
        <taxon>Sophophora</taxon>
    </lineage>
</organism>
<dbReference type="EMBL" id="CH970281">
    <property type="protein sequence ID" value="KRG00460.1"/>
    <property type="molecule type" value="Genomic_DNA"/>
</dbReference>